<keyword evidence="3" id="KW-0732">Signal</keyword>
<comment type="similarity">
    <text evidence="1">Belongs to the bacterial solute-binding protein 9 family.</text>
</comment>
<evidence type="ECO:0000313" key="4">
    <source>
        <dbReference type="EMBL" id="MEQ2356984.1"/>
    </source>
</evidence>
<reference evidence="4 5" key="1">
    <citation type="submission" date="2024-03" db="EMBL/GenBank/DDBJ databases">
        <title>Human intestinal bacterial collection.</title>
        <authorList>
            <person name="Pauvert C."/>
            <person name="Hitch T.C.A."/>
            <person name="Clavel T."/>
        </authorList>
    </citation>
    <scope>NUCLEOTIDE SEQUENCE [LARGE SCALE GENOMIC DNA]</scope>
    <source>
        <strain evidence="4 5">CLA-AA-H95</strain>
    </source>
</reference>
<gene>
    <name evidence="4" type="ORF">WMO75_01285</name>
</gene>
<dbReference type="InterPro" id="IPR006127">
    <property type="entry name" value="ZnuA-like"/>
</dbReference>
<protein>
    <submittedName>
        <fullName evidence="4">Metal ABC transporter substrate-binding protein</fullName>
    </submittedName>
</protein>
<dbReference type="SUPFAM" id="SSF53807">
    <property type="entry name" value="Helical backbone' metal receptor"/>
    <property type="match status" value="1"/>
</dbReference>
<dbReference type="PANTHER" id="PTHR42953">
    <property type="entry name" value="HIGH-AFFINITY ZINC UPTAKE SYSTEM PROTEIN ZNUA-RELATED"/>
    <property type="match status" value="1"/>
</dbReference>
<dbReference type="Pfam" id="PF01297">
    <property type="entry name" value="ZnuA"/>
    <property type="match status" value="1"/>
</dbReference>
<dbReference type="EMBL" id="JBBMEI010000002">
    <property type="protein sequence ID" value="MEQ2356984.1"/>
    <property type="molecule type" value="Genomic_DNA"/>
</dbReference>
<keyword evidence="5" id="KW-1185">Reference proteome</keyword>
<dbReference type="RefSeq" id="WP_118698483.1">
    <property type="nucleotide sequence ID" value="NZ_JBBMEI010000002.1"/>
</dbReference>
<name>A0ABV1AJ12_9FIRM</name>
<evidence type="ECO:0000313" key="5">
    <source>
        <dbReference type="Proteomes" id="UP001446032"/>
    </source>
</evidence>
<accession>A0ABV1AJ12</accession>
<proteinExistence type="inferred from homology"/>
<dbReference type="Proteomes" id="UP001446032">
    <property type="component" value="Unassembled WGS sequence"/>
</dbReference>
<keyword evidence="2" id="KW-0813">Transport</keyword>
<dbReference type="PANTHER" id="PTHR42953:SF3">
    <property type="entry name" value="HIGH-AFFINITY ZINC UPTAKE SYSTEM PROTEIN ZNUA"/>
    <property type="match status" value="1"/>
</dbReference>
<sequence length="331" mass="36880">MKKWIMSSLAILLGILSISIPLAGVRTAEAGTTEDSGKKLKIVTTIFPEYDWTRAVLGDREADVDLTMLLDNGTDLHSFQPAVKDIMKVSSCDLLIYVGGESDQWIEDALESAQNKDMKTINLMEVLGDTIKEEENVEGMQESGHGHEDEDEKEYDEHVWTSLRNASVICGIIAETLEEMDPENKDVYASNAAAYQEKLSNLDTEYQNTVDSAKQNTLLFADRFAFRYLVDDYGLNYYAAFSGCSAESEASFKTVTFLAEKLDELGLKTVLTIEKSDDRIAQTVIENTKTKDQKILELNSMQSITSDEIADGVTYLSVIEDNLDVLKEALN</sequence>
<evidence type="ECO:0000256" key="2">
    <source>
        <dbReference type="ARBA" id="ARBA00022448"/>
    </source>
</evidence>
<dbReference type="InterPro" id="IPR050492">
    <property type="entry name" value="Bact_metal-bind_prot9"/>
</dbReference>
<evidence type="ECO:0000256" key="1">
    <source>
        <dbReference type="ARBA" id="ARBA00011028"/>
    </source>
</evidence>
<dbReference type="Gene3D" id="3.40.50.1980">
    <property type="entry name" value="Nitrogenase molybdenum iron protein domain"/>
    <property type="match status" value="2"/>
</dbReference>
<organism evidence="4 5">
    <name type="scientific">Blautia intestinihominis</name>
    <dbReference type="NCBI Taxonomy" id="3133152"/>
    <lineage>
        <taxon>Bacteria</taxon>
        <taxon>Bacillati</taxon>
        <taxon>Bacillota</taxon>
        <taxon>Clostridia</taxon>
        <taxon>Lachnospirales</taxon>
        <taxon>Lachnospiraceae</taxon>
        <taxon>Blautia</taxon>
    </lineage>
</organism>
<evidence type="ECO:0000256" key="3">
    <source>
        <dbReference type="ARBA" id="ARBA00022729"/>
    </source>
</evidence>
<comment type="caution">
    <text evidence="4">The sequence shown here is derived from an EMBL/GenBank/DDBJ whole genome shotgun (WGS) entry which is preliminary data.</text>
</comment>